<keyword evidence="3" id="KW-1185">Reference proteome</keyword>
<evidence type="ECO:0000313" key="3">
    <source>
        <dbReference type="Proteomes" id="UP000645610"/>
    </source>
</evidence>
<reference evidence="2 3" key="1">
    <citation type="submission" date="2020-11" db="EMBL/GenBank/DDBJ databases">
        <authorList>
            <person name="Kim M.K."/>
        </authorList>
    </citation>
    <scope>NUCLEOTIDE SEQUENCE [LARGE SCALE GENOMIC DNA]</scope>
    <source>
        <strain evidence="2 3">BT439</strain>
    </source>
</reference>
<dbReference type="RefSeq" id="WP_196284838.1">
    <property type="nucleotide sequence ID" value="NZ_JADQDP010000001.1"/>
</dbReference>
<dbReference type="InterPro" id="IPR011050">
    <property type="entry name" value="Pectin_lyase_fold/virulence"/>
</dbReference>
<dbReference type="Gene3D" id="2.160.20.10">
    <property type="entry name" value="Single-stranded right-handed beta-helix, Pectin lyase-like"/>
    <property type="match status" value="1"/>
</dbReference>
<dbReference type="EMBL" id="JADQDP010000001">
    <property type="protein sequence ID" value="MBF9140489.1"/>
    <property type="molecule type" value="Genomic_DNA"/>
</dbReference>
<feature type="region of interest" description="Disordered" evidence="1">
    <location>
        <begin position="638"/>
        <end position="658"/>
    </location>
</feature>
<sequence length="780" mass="82959">MLLSEDFENGLGPFRQVGGQAGLNWFRGTQAGNGARWLGQQAAFASGSATAYAPVPNVNDATHLYCDVTFPAGTSTFFLRLDMRTEGRFTIFQAPTTFLPLGGVEPLQLPQVYSVTGTPNPAGPAVFTSLQIRLSPALAGTTQRFVFTWVNRAVLRELPAAFDNVQFIAGALPPLAGTYAIDRQQPSSARSFSSFTEAIWALNEGGTAGPTTFEATPGQRFVEAPPWLRGTNSHAVVFRRGAGAGANPAIQSENIGIALSGASNFTFDGIDIVPGTTGPVVGYQLSNRDNVAGCRNVTIRNCAIRLGNSSEFTRGIYQQSTLYANLGQGDTARVNGHIRYENITIDHVNEGIRLKSDYQNMPDYDVEISHVTIGSGAARSIGQTTRIEGTNGIYANRLNGLRVHDSVIRGLVGSNDQLCGIYLSDVVGPQPTVIARNRLDNLEYLLPNVTASFTGIYGIRIYQTAGAGTNYLAPPADVQVFNNQVQNLYYNAAPTYPFRVEGSVQGLYFMVTNAPTNQYLVANNTVALSNVATPGVGLTNLILGCAQPSHGPVEAVNNVLVATTPTSGPRSALLVHVDVPRNQGAATATNLRLDHNDYVLNSVPQGDVGHVHVEGTSTATPFVGQTLADWKALTQQEKHSRDLDPQFAPGSDLRPTNPALARAGTLVKLVATDLAGQPRATPPDVGVLEFSPPLVASPTTVVQAWPVPFADYLELALPASLTGELQAELVDAMGRIALRQTLPDGTGAHQLTGLAHLAPGSYVLCLRSAKGEVVRLHVAR</sequence>
<evidence type="ECO:0008006" key="4">
    <source>
        <dbReference type="Google" id="ProtNLM"/>
    </source>
</evidence>
<name>A0A931FL97_9BACT</name>
<dbReference type="AlphaFoldDB" id="A0A931FL97"/>
<organism evidence="2 3">
    <name type="scientific">Hymenobacter properus</name>
    <dbReference type="NCBI Taxonomy" id="2791026"/>
    <lineage>
        <taxon>Bacteria</taxon>
        <taxon>Pseudomonadati</taxon>
        <taxon>Bacteroidota</taxon>
        <taxon>Cytophagia</taxon>
        <taxon>Cytophagales</taxon>
        <taxon>Hymenobacteraceae</taxon>
        <taxon>Hymenobacter</taxon>
    </lineage>
</organism>
<proteinExistence type="predicted"/>
<accession>A0A931FL97</accession>
<evidence type="ECO:0000256" key="1">
    <source>
        <dbReference type="SAM" id="MobiDB-lite"/>
    </source>
</evidence>
<dbReference type="SUPFAM" id="SSF51126">
    <property type="entry name" value="Pectin lyase-like"/>
    <property type="match status" value="1"/>
</dbReference>
<gene>
    <name evidence="2" type="ORF">I2I01_02525</name>
</gene>
<dbReference type="Proteomes" id="UP000645610">
    <property type="component" value="Unassembled WGS sequence"/>
</dbReference>
<evidence type="ECO:0000313" key="2">
    <source>
        <dbReference type="EMBL" id="MBF9140489.1"/>
    </source>
</evidence>
<dbReference type="InterPro" id="IPR012334">
    <property type="entry name" value="Pectin_lyas_fold"/>
</dbReference>
<protein>
    <recommendedName>
        <fullName evidence="4">T9SS type A sorting domain-containing protein</fullName>
    </recommendedName>
</protein>
<comment type="caution">
    <text evidence="2">The sequence shown here is derived from an EMBL/GenBank/DDBJ whole genome shotgun (WGS) entry which is preliminary data.</text>
</comment>